<keyword evidence="2" id="KW-1185">Reference proteome</keyword>
<sequence length="138" mass="16139">MMNDLLKECKYECRVSTVMNKDSRNYGKQCMFDDYEETCWFSDSGLPQWIKITFEKINTITGFEIQFQGGFAGKVCLVNIDDDNESTIYQEYFYPNDINPSQRFALKNPTTGKTFKIIFNESTDLFGRIVVYKLCIFS</sequence>
<evidence type="ECO:0000313" key="2">
    <source>
        <dbReference type="Proteomes" id="UP000694924"/>
    </source>
</evidence>
<reference evidence="3" key="1">
    <citation type="submission" date="2025-08" db="UniProtKB">
        <authorList>
            <consortium name="RefSeq"/>
        </authorList>
    </citation>
    <scope>IDENTIFICATION</scope>
    <source>
        <tissue evidence="3">Whole body</tissue>
    </source>
</reference>
<keyword evidence="3" id="KW-0675">Receptor</keyword>
<protein>
    <submittedName>
        <fullName evidence="3">Nuclear receptor 2C2-associated protein isoform X1</fullName>
    </submittedName>
</protein>
<dbReference type="InterPro" id="IPR000421">
    <property type="entry name" value="FA58C"/>
</dbReference>
<dbReference type="GeneID" id="107067733"/>
<dbReference type="RefSeq" id="XP_015178996.1">
    <property type="nucleotide sequence ID" value="XM_015323510.1"/>
</dbReference>
<name>A0ABM1IFK9_POLDO</name>
<dbReference type="InterPro" id="IPR008979">
    <property type="entry name" value="Galactose-bd-like_sf"/>
</dbReference>
<dbReference type="Proteomes" id="UP000694924">
    <property type="component" value="Unplaced"/>
</dbReference>
<proteinExistence type="predicted"/>
<evidence type="ECO:0000259" key="1">
    <source>
        <dbReference type="Pfam" id="PF00754"/>
    </source>
</evidence>
<dbReference type="Gene3D" id="2.60.120.260">
    <property type="entry name" value="Galactose-binding domain-like"/>
    <property type="match status" value="1"/>
</dbReference>
<gene>
    <name evidence="3" type="primary">LOC107067733</name>
</gene>
<dbReference type="Pfam" id="PF00754">
    <property type="entry name" value="F5_F8_type_C"/>
    <property type="match status" value="1"/>
</dbReference>
<dbReference type="SUPFAM" id="SSF49785">
    <property type="entry name" value="Galactose-binding domain-like"/>
    <property type="match status" value="1"/>
</dbReference>
<organism evidence="2 3">
    <name type="scientific">Polistes dominula</name>
    <name type="common">European paper wasp</name>
    <name type="synonym">Vespa dominula</name>
    <dbReference type="NCBI Taxonomy" id="743375"/>
    <lineage>
        <taxon>Eukaryota</taxon>
        <taxon>Metazoa</taxon>
        <taxon>Ecdysozoa</taxon>
        <taxon>Arthropoda</taxon>
        <taxon>Hexapoda</taxon>
        <taxon>Insecta</taxon>
        <taxon>Pterygota</taxon>
        <taxon>Neoptera</taxon>
        <taxon>Endopterygota</taxon>
        <taxon>Hymenoptera</taxon>
        <taxon>Apocrita</taxon>
        <taxon>Aculeata</taxon>
        <taxon>Vespoidea</taxon>
        <taxon>Vespidae</taxon>
        <taxon>Polistinae</taxon>
        <taxon>Polistini</taxon>
        <taxon>Polistes</taxon>
    </lineage>
</organism>
<evidence type="ECO:0000313" key="3">
    <source>
        <dbReference type="RefSeq" id="XP_015178996.1"/>
    </source>
</evidence>
<feature type="domain" description="F5/8 type C" evidence="1">
    <location>
        <begin position="22"/>
        <end position="121"/>
    </location>
</feature>
<accession>A0ABM1IFK9</accession>